<evidence type="ECO:0000313" key="3">
    <source>
        <dbReference type="EMBL" id="GAA2225947.1"/>
    </source>
</evidence>
<gene>
    <name evidence="3" type="ORF">GCM10009851_07220</name>
</gene>
<feature type="domain" description="Metallo-beta-lactamase" evidence="2">
    <location>
        <begin position="36"/>
        <end position="258"/>
    </location>
</feature>
<dbReference type="RefSeq" id="WP_259478333.1">
    <property type="nucleotide sequence ID" value="NZ_BAAAQY010000002.1"/>
</dbReference>
<dbReference type="EMBL" id="BAAAQY010000002">
    <property type="protein sequence ID" value="GAA2225947.1"/>
    <property type="molecule type" value="Genomic_DNA"/>
</dbReference>
<evidence type="ECO:0000259" key="2">
    <source>
        <dbReference type="SMART" id="SM00849"/>
    </source>
</evidence>
<feature type="region of interest" description="Disordered" evidence="1">
    <location>
        <begin position="1"/>
        <end position="20"/>
    </location>
</feature>
<dbReference type="PANTHER" id="PTHR42951">
    <property type="entry name" value="METALLO-BETA-LACTAMASE DOMAIN-CONTAINING"/>
    <property type="match status" value="1"/>
</dbReference>
<dbReference type="InterPro" id="IPR050855">
    <property type="entry name" value="NDM-1-like"/>
</dbReference>
<evidence type="ECO:0000313" key="4">
    <source>
        <dbReference type="Proteomes" id="UP001500929"/>
    </source>
</evidence>
<sequence>MSLPRTSVDAAGRPSELPPGVQVIEQPTPEGASPHATLCVLLVDPRGDVHVIDPGWDTLENRARLERALEPLGTVRSVIATHLHPDHLGLVPWVRDRTGAQLLMHRDELSALHRLAEDAPRAVEQAEQRISEWGVPAIAASELLAVARTTASAEPSTRSVTAWGGADDLHPDLLLQDGDHVGDTDPAFTVLHTPGHTPGSICLSSNAGALLISGDTVLPDIFPGLGLGGPATDPLGDYLDSLDRLRAMPEDTLVVPGHGTPFVGLRARCDALAEHHLRRSREVAALLDLDPSAGVWHLAERMTWTAGWENLHGFYLFSALTQTAMHISHLGRVPS</sequence>
<reference evidence="3 4" key="1">
    <citation type="journal article" date="2019" name="Int. J. Syst. Evol. Microbiol.">
        <title>The Global Catalogue of Microorganisms (GCM) 10K type strain sequencing project: providing services to taxonomists for standard genome sequencing and annotation.</title>
        <authorList>
            <consortium name="The Broad Institute Genomics Platform"/>
            <consortium name="The Broad Institute Genome Sequencing Center for Infectious Disease"/>
            <person name="Wu L."/>
            <person name="Ma J."/>
        </authorList>
    </citation>
    <scope>NUCLEOTIDE SEQUENCE [LARGE SCALE GENOMIC DNA]</scope>
    <source>
        <strain evidence="3 4">JCM 16117</strain>
    </source>
</reference>
<dbReference type="InterPro" id="IPR001279">
    <property type="entry name" value="Metallo-B-lactamas"/>
</dbReference>
<keyword evidence="4" id="KW-1185">Reference proteome</keyword>
<protein>
    <submittedName>
        <fullName evidence="3">MBL fold metallo-hydrolase</fullName>
    </submittedName>
</protein>
<dbReference type="Pfam" id="PF00753">
    <property type="entry name" value="Lactamase_B"/>
    <property type="match status" value="1"/>
</dbReference>
<organism evidence="3 4">
    <name type="scientific">Herbiconiux moechotypicola</name>
    <dbReference type="NCBI Taxonomy" id="637393"/>
    <lineage>
        <taxon>Bacteria</taxon>
        <taxon>Bacillati</taxon>
        <taxon>Actinomycetota</taxon>
        <taxon>Actinomycetes</taxon>
        <taxon>Micrococcales</taxon>
        <taxon>Microbacteriaceae</taxon>
        <taxon>Herbiconiux</taxon>
    </lineage>
</organism>
<dbReference type="Gene3D" id="3.60.15.10">
    <property type="entry name" value="Ribonuclease Z/Hydroxyacylglutathione hydrolase-like"/>
    <property type="match status" value="1"/>
</dbReference>
<dbReference type="PANTHER" id="PTHR42951:SF17">
    <property type="entry name" value="METALLO-BETA-LACTAMASE DOMAIN-CONTAINING PROTEIN"/>
    <property type="match status" value="1"/>
</dbReference>
<comment type="caution">
    <text evidence="3">The sequence shown here is derived from an EMBL/GenBank/DDBJ whole genome shotgun (WGS) entry which is preliminary data.</text>
</comment>
<dbReference type="SMART" id="SM00849">
    <property type="entry name" value="Lactamase_B"/>
    <property type="match status" value="1"/>
</dbReference>
<dbReference type="CDD" id="cd06262">
    <property type="entry name" value="metallo-hydrolase-like_MBL-fold"/>
    <property type="match status" value="1"/>
</dbReference>
<dbReference type="SUPFAM" id="SSF56281">
    <property type="entry name" value="Metallo-hydrolase/oxidoreductase"/>
    <property type="match status" value="1"/>
</dbReference>
<proteinExistence type="predicted"/>
<evidence type="ECO:0000256" key="1">
    <source>
        <dbReference type="SAM" id="MobiDB-lite"/>
    </source>
</evidence>
<name>A0ABN3DAI8_9MICO</name>
<dbReference type="Proteomes" id="UP001500929">
    <property type="component" value="Unassembled WGS sequence"/>
</dbReference>
<dbReference type="InterPro" id="IPR036866">
    <property type="entry name" value="RibonucZ/Hydroxyglut_hydro"/>
</dbReference>
<accession>A0ABN3DAI8</accession>